<dbReference type="PIRSF" id="PIRSF000126">
    <property type="entry name" value="11-beta-HSD1"/>
    <property type="match status" value="1"/>
</dbReference>
<comment type="subcellular location">
    <subcellularLocation>
        <location evidence="1">Endoplasmic reticulum</location>
    </subcellularLocation>
</comment>
<keyword evidence="4" id="KW-0560">Oxidoreductase</keyword>
<dbReference type="GO" id="GO:0016491">
    <property type="term" value="F:oxidoreductase activity"/>
    <property type="evidence" value="ECO:0007669"/>
    <property type="project" value="UniProtKB-KW"/>
</dbReference>
<evidence type="ECO:0000313" key="7">
    <source>
        <dbReference type="EMBL" id="WEW58786.1"/>
    </source>
</evidence>
<evidence type="ECO:0000256" key="5">
    <source>
        <dbReference type="RuleBase" id="RU000363"/>
    </source>
</evidence>
<protein>
    <submittedName>
        <fullName evidence="7">17-beta-hydroxysteroid dehydrogenase</fullName>
    </submittedName>
</protein>
<sequence>MSSGRVLGYIGAATVLYVLYVLIKLIAKIYVFLRPSALSKYLRKDKQTYALITGATDGIGLGFARELCRQGVSVILHGRNQQKLQRTQDKLKKEFPDVQLRTFICDAALSNPPEVFESLVRELKDVNLTILINNVGGQAGATEGPYKSYQEYTDDQVDRIINVNARFMTQLTRALLPLLHRNGPSLILNVSSVAAEGIPYVTVYSATKGYVKTFSTALAMELKMQKQNVDVVILNVAEVQSGGHKVPTSFFIPSGRDFARSALRNVGYGSGVVEGYWTHAVQVFFLSLVPEWVRQVSVMQAVRSKMAAFSKEPKHAE</sequence>
<dbReference type="PRINTS" id="PR00080">
    <property type="entry name" value="SDRFAMILY"/>
</dbReference>
<accession>A0AAF0DHI0</accession>
<dbReference type="InterPro" id="IPR036291">
    <property type="entry name" value="NAD(P)-bd_dom_sf"/>
</dbReference>
<dbReference type="InterPro" id="IPR051019">
    <property type="entry name" value="VLCFA-Steroid_DH"/>
</dbReference>
<dbReference type="AlphaFoldDB" id="A0AAF0DHI0"/>
<dbReference type="GO" id="GO:0005783">
    <property type="term" value="C:endoplasmic reticulum"/>
    <property type="evidence" value="ECO:0007669"/>
    <property type="project" value="UniProtKB-SubCell"/>
</dbReference>
<dbReference type="PROSITE" id="PS00061">
    <property type="entry name" value="ADH_SHORT"/>
    <property type="match status" value="1"/>
</dbReference>
<dbReference type="SUPFAM" id="SSF51735">
    <property type="entry name" value="NAD(P)-binding Rossmann-fold domains"/>
    <property type="match status" value="1"/>
</dbReference>
<evidence type="ECO:0000256" key="6">
    <source>
        <dbReference type="SAM" id="Phobius"/>
    </source>
</evidence>
<name>A0AAF0DHI0_9EURO</name>
<evidence type="ECO:0000256" key="3">
    <source>
        <dbReference type="ARBA" id="ARBA00022857"/>
    </source>
</evidence>
<keyword evidence="3" id="KW-0521">NADP</keyword>
<reference evidence="7" key="1">
    <citation type="submission" date="2023-03" db="EMBL/GenBank/DDBJ databases">
        <title>Emydomyces testavorans Genome Sequence.</title>
        <authorList>
            <person name="Hoyer L."/>
        </authorList>
    </citation>
    <scope>NUCLEOTIDE SEQUENCE</scope>
    <source>
        <strain evidence="7">16-2883</strain>
    </source>
</reference>
<dbReference type="InterPro" id="IPR020904">
    <property type="entry name" value="Sc_DH/Rdtase_CS"/>
</dbReference>
<keyword evidence="8" id="KW-1185">Reference proteome</keyword>
<comment type="similarity">
    <text evidence="2 5">Belongs to the short-chain dehydrogenases/reductases (SDR) family.</text>
</comment>
<organism evidence="7 8">
    <name type="scientific">Emydomyces testavorans</name>
    <dbReference type="NCBI Taxonomy" id="2070801"/>
    <lineage>
        <taxon>Eukaryota</taxon>
        <taxon>Fungi</taxon>
        <taxon>Dikarya</taxon>
        <taxon>Ascomycota</taxon>
        <taxon>Pezizomycotina</taxon>
        <taxon>Eurotiomycetes</taxon>
        <taxon>Eurotiomycetidae</taxon>
        <taxon>Onygenales</taxon>
        <taxon>Nannizziopsiaceae</taxon>
        <taxon>Emydomyces</taxon>
    </lineage>
</organism>
<evidence type="ECO:0000256" key="4">
    <source>
        <dbReference type="ARBA" id="ARBA00023002"/>
    </source>
</evidence>
<evidence type="ECO:0000313" key="8">
    <source>
        <dbReference type="Proteomes" id="UP001219355"/>
    </source>
</evidence>
<dbReference type="Proteomes" id="UP001219355">
    <property type="component" value="Chromosome 2"/>
</dbReference>
<keyword evidence="6" id="KW-0812">Transmembrane</keyword>
<evidence type="ECO:0000256" key="1">
    <source>
        <dbReference type="ARBA" id="ARBA00004240"/>
    </source>
</evidence>
<proteinExistence type="inferred from homology"/>
<keyword evidence="6" id="KW-1133">Transmembrane helix</keyword>
<feature type="transmembrane region" description="Helical" evidence="6">
    <location>
        <begin position="6"/>
        <end position="33"/>
    </location>
</feature>
<gene>
    <name evidence="7" type="ORF">PRK78_004254</name>
</gene>
<dbReference type="PRINTS" id="PR00081">
    <property type="entry name" value="GDHRDH"/>
</dbReference>
<dbReference type="InterPro" id="IPR002347">
    <property type="entry name" value="SDR_fam"/>
</dbReference>
<dbReference type="PANTHER" id="PTHR43899:SF13">
    <property type="entry name" value="RH59310P"/>
    <property type="match status" value="1"/>
</dbReference>
<keyword evidence="6" id="KW-0472">Membrane</keyword>
<dbReference type="PANTHER" id="PTHR43899">
    <property type="entry name" value="RH59310P"/>
    <property type="match status" value="1"/>
</dbReference>
<evidence type="ECO:0000256" key="2">
    <source>
        <dbReference type="ARBA" id="ARBA00006484"/>
    </source>
</evidence>
<dbReference type="Gene3D" id="3.40.50.720">
    <property type="entry name" value="NAD(P)-binding Rossmann-like Domain"/>
    <property type="match status" value="1"/>
</dbReference>
<dbReference type="Pfam" id="PF00106">
    <property type="entry name" value="adh_short"/>
    <property type="match status" value="1"/>
</dbReference>
<dbReference type="EMBL" id="CP120628">
    <property type="protein sequence ID" value="WEW58786.1"/>
    <property type="molecule type" value="Genomic_DNA"/>
</dbReference>